<proteinExistence type="predicted"/>
<dbReference type="GeneID" id="94298660"/>
<organism evidence="1 2">
    <name type="scientific">Spironucleus salmonicida</name>
    <dbReference type="NCBI Taxonomy" id="348837"/>
    <lineage>
        <taxon>Eukaryota</taxon>
        <taxon>Metamonada</taxon>
        <taxon>Diplomonadida</taxon>
        <taxon>Hexamitidae</taxon>
        <taxon>Hexamitinae</taxon>
        <taxon>Spironucleus</taxon>
    </lineage>
</organism>
<dbReference type="KEGG" id="ssao:94298660"/>
<gene>
    <name evidence="1" type="ORF">SS50377_24637</name>
</gene>
<dbReference type="RefSeq" id="XP_067763299.1">
    <property type="nucleotide sequence ID" value="XM_067908478.1"/>
</dbReference>
<evidence type="ECO:0000313" key="1">
    <source>
        <dbReference type="EMBL" id="KAH0572526.1"/>
    </source>
</evidence>
<dbReference type="EMBL" id="AUWU02000005">
    <property type="protein sequence ID" value="KAH0572526.1"/>
    <property type="molecule type" value="Genomic_DNA"/>
</dbReference>
<reference evidence="1 2" key="1">
    <citation type="journal article" date="2014" name="PLoS Genet.">
        <title>The Genome of Spironucleus salmonicida Highlights a Fish Pathogen Adapted to Fluctuating Environments.</title>
        <authorList>
            <person name="Xu F."/>
            <person name="Jerlstrom-Hultqvist J."/>
            <person name="Einarsson E."/>
            <person name="Astvaldsson A."/>
            <person name="Svard S.G."/>
            <person name="Andersson J.O."/>
        </authorList>
    </citation>
    <scope>NUCLEOTIDE SEQUENCE [LARGE SCALE GENOMIC DNA]</scope>
    <source>
        <strain evidence="1 2">ATCC 50377</strain>
    </source>
</reference>
<dbReference type="AlphaFoldDB" id="A0A9P8RXD8"/>
<accession>A0A9P8RXD8</accession>
<sequence length="335" mass="39919">MECYRRLRIGKNLNRKMYKQSYSIFNVKNLDITQQINQLLLFTKILQGDNFLDKLLIIEHLNTETTSYSIENQLIFCKVLFALTVQSDLSYTSVKITKQAIQYFKFSPDTTIQYIGNIISDDASFILEFEQEIDEYLRKFDPDLQYFSIYTWFAQIFARVTQNNVLQYQIEKIYQGLMQNIQLADDGEMLNNLTFFFIYVTRGKQSYNIDYQFFKTMTTLSAKASIEESLLKKSFDNNPEFAQEYLNTEENKPYLTLCIQQDNIDYIYNLLDSNQYYDNYDAIQCILANKLQINELYQGKLMLFLNTIKLEDEELYQEYKQQLDYLPLIKFLPDI</sequence>
<name>A0A9P8RXD8_9EUKA</name>
<protein>
    <submittedName>
        <fullName evidence="1">Uncharacterized protein</fullName>
    </submittedName>
</protein>
<comment type="caution">
    <text evidence="1">The sequence shown here is derived from an EMBL/GenBank/DDBJ whole genome shotgun (WGS) entry which is preliminary data.</text>
</comment>
<keyword evidence="2" id="KW-1185">Reference proteome</keyword>
<evidence type="ECO:0000313" key="2">
    <source>
        <dbReference type="Proteomes" id="UP000018208"/>
    </source>
</evidence>
<dbReference type="Proteomes" id="UP000018208">
    <property type="component" value="Unassembled WGS sequence"/>
</dbReference>